<dbReference type="EMBL" id="JH717897">
    <property type="protein sequence ID" value="EWZ46524.1"/>
    <property type="molecule type" value="Genomic_DNA"/>
</dbReference>
<reference evidence="1" key="2">
    <citation type="submission" date="2012-06" db="EMBL/GenBank/DDBJ databases">
        <title>Annotation of the Genome Sequence of Fusarium oxysporum Fo47.</title>
        <authorList>
            <consortium name="The Broad Institute Genomics Platform"/>
            <person name="Ma L.-J."/>
            <person name="Corby-Kistler H."/>
            <person name="Broz K."/>
            <person name="Gale L.R."/>
            <person name="Jonkers W."/>
            <person name="O'Donnell K."/>
            <person name="Ploetz R."/>
            <person name="Steinberg C."/>
            <person name="Schwartz D.C."/>
            <person name="VanEtten H."/>
            <person name="Zhou S."/>
            <person name="Young S.K."/>
            <person name="Zeng Q."/>
            <person name="Gargeya S."/>
            <person name="Fitzgerald M."/>
            <person name="Abouelleil A."/>
            <person name="Alvarado L."/>
            <person name="Chapman S.B."/>
            <person name="Gainer-Dewar J."/>
            <person name="Goldberg J."/>
            <person name="Griggs A."/>
            <person name="Gujja S."/>
            <person name="Hansen M."/>
            <person name="Howarth C."/>
            <person name="Imamovic A."/>
            <person name="Ireland A."/>
            <person name="Larimer J."/>
            <person name="McCowan C."/>
            <person name="Murphy C."/>
            <person name="Pearson M."/>
            <person name="Poon T.W."/>
            <person name="Priest M."/>
            <person name="Roberts A."/>
            <person name="Saif S."/>
            <person name="Shea T."/>
            <person name="Sykes S."/>
            <person name="Wortman J."/>
            <person name="Nusbaum C."/>
            <person name="Birren B."/>
        </authorList>
    </citation>
    <scope>NUCLEOTIDE SEQUENCE</scope>
    <source>
        <strain evidence="1">Fo47</strain>
    </source>
</reference>
<dbReference type="HOGENOM" id="CLU_2922741_0_0_1"/>
<reference evidence="1" key="1">
    <citation type="submission" date="2011-06" db="EMBL/GenBank/DDBJ databases">
        <title>The Genome Sequence of Fusarium oxysporum Fo47.</title>
        <authorList>
            <consortium name="The Broad Institute Genome Sequencing Platform"/>
            <person name="Ma L.-J."/>
            <person name="Gale L.R."/>
            <person name="Schwartz D.C."/>
            <person name="Zhou S."/>
            <person name="Corby-Kistler H."/>
            <person name="Young S.K."/>
            <person name="Zeng Q."/>
            <person name="Gargeya S."/>
            <person name="Fitzgerald M."/>
            <person name="Haas B."/>
            <person name="Abouelleil A."/>
            <person name="Alvarado L."/>
            <person name="Arachchi H.M."/>
            <person name="Berlin A."/>
            <person name="Brown A."/>
            <person name="Chapman S.B."/>
            <person name="Chen Z."/>
            <person name="Dunbar C."/>
            <person name="Freedman E."/>
            <person name="Gearin G."/>
            <person name="Gellesch M."/>
            <person name="Goldberg J."/>
            <person name="Griggs A."/>
            <person name="Gujja S."/>
            <person name="Heiman D."/>
            <person name="Howarth C."/>
            <person name="Larson L."/>
            <person name="Lui A."/>
            <person name="MacDonald P.J.P."/>
            <person name="Mehta T."/>
            <person name="Montmayeur A."/>
            <person name="Murphy C."/>
            <person name="Neiman D."/>
            <person name="Pearson M."/>
            <person name="Priest M."/>
            <person name="Roberts A."/>
            <person name="Saif S."/>
            <person name="Shea T."/>
            <person name="Shenoy N."/>
            <person name="Sisk P."/>
            <person name="Stolte C."/>
            <person name="Sykes S."/>
            <person name="Wortman J."/>
            <person name="Nusbaum C."/>
            <person name="Birren B."/>
        </authorList>
    </citation>
    <scope>NUCLEOTIDE SEQUENCE [LARGE SCALE GENOMIC DNA]</scope>
    <source>
        <strain evidence="1">Fo47</strain>
    </source>
</reference>
<evidence type="ECO:0000313" key="1">
    <source>
        <dbReference type="EMBL" id="EWZ46524.1"/>
    </source>
</evidence>
<dbReference type="AlphaFoldDB" id="W9KUS3"/>
<gene>
    <name evidence="1" type="ORF">FOZG_02645</name>
</gene>
<organism evidence="1">
    <name type="scientific">Fusarium oxysporum Fo47</name>
    <dbReference type="NCBI Taxonomy" id="660027"/>
    <lineage>
        <taxon>Eukaryota</taxon>
        <taxon>Fungi</taxon>
        <taxon>Dikarya</taxon>
        <taxon>Ascomycota</taxon>
        <taxon>Pezizomycotina</taxon>
        <taxon>Sordariomycetes</taxon>
        <taxon>Hypocreomycetidae</taxon>
        <taxon>Hypocreales</taxon>
        <taxon>Nectriaceae</taxon>
        <taxon>Fusarium</taxon>
        <taxon>Fusarium oxysporum species complex</taxon>
    </lineage>
</organism>
<proteinExistence type="predicted"/>
<dbReference type="VEuPathDB" id="FungiDB:FOZG_02645"/>
<name>W9KUS3_FUSOX</name>
<dbReference type="Proteomes" id="UP000030766">
    <property type="component" value="Unassembled WGS sequence"/>
</dbReference>
<protein>
    <submittedName>
        <fullName evidence="1">Uncharacterized protein</fullName>
    </submittedName>
</protein>
<accession>W9KUS3</accession>
<sequence>MGNATATVRLSCMFAKSATADIVHNYYDQTIRFPPVYEDPAKQHLLQILCSAPPVPSNTPP</sequence>